<protein>
    <recommendedName>
        <fullName evidence="7">ATP-dependent RNA helicase</fullName>
        <ecNumber evidence="7">3.6.4.13</ecNumber>
    </recommendedName>
</protein>
<evidence type="ECO:0000256" key="2">
    <source>
        <dbReference type="ARBA" id="ARBA00022801"/>
    </source>
</evidence>
<dbReference type="CTD" id="39871"/>
<dbReference type="PANTHER" id="PTHR24031">
    <property type="entry name" value="RNA HELICASE"/>
    <property type="match status" value="1"/>
</dbReference>
<keyword evidence="4 6" id="KW-0067">ATP-binding</keyword>
<evidence type="ECO:0000256" key="4">
    <source>
        <dbReference type="ARBA" id="ARBA00022840"/>
    </source>
</evidence>
<keyword evidence="1 6" id="KW-0547">Nucleotide-binding</keyword>
<comment type="domain">
    <text evidence="7">The Q motif is unique to and characteristic of the DEAD box family of RNA helicases and controls ATP binding and hydrolysis.</text>
</comment>
<evidence type="ECO:0000256" key="3">
    <source>
        <dbReference type="ARBA" id="ARBA00022806"/>
    </source>
</evidence>
<keyword evidence="8" id="KW-0175">Coiled coil</keyword>
<dbReference type="FunCoup" id="A0A7F5RG27">
    <property type="interactions" value="2438"/>
</dbReference>
<dbReference type="CDD" id="cd18787">
    <property type="entry name" value="SF2_C_DEAD"/>
    <property type="match status" value="1"/>
</dbReference>
<dbReference type="AlphaFoldDB" id="A0A7F5RG27"/>
<dbReference type="InParanoid" id="A0A7F5RG27"/>
<evidence type="ECO:0000256" key="9">
    <source>
        <dbReference type="SAM" id="MobiDB-lite"/>
    </source>
</evidence>
<dbReference type="GO" id="GO:0003723">
    <property type="term" value="F:RNA binding"/>
    <property type="evidence" value="ECO:0007669"/>
    <property type="project" value="UniProtKB-UniRule"/>
</dbReference>
<comment type="catalytic activity">
    <reaction evidence="7">
        <text>ATP + H2O = ADP + phosphate + H(+)</text>
        <dbReference type="Rhea" id="RHEA:13065"/>
        <dbReference type="ChEBI" id="CHEBI:15377"/>
        <dbReference type="ChEBI" id="CHEBI:15378"/>
        <dbReference type="ChEBI" id="CHEBI:30616"/>
        <dbReference type="ChEBI" id="CHEBI:43474"/>
        <dbReference type="ChEBI" id="CHEBI:456216"/>
        <dbReference type="EC" id="3.6.4.13"/>
    </reaction>
</comment>
<gene>
    <name evidence="13" type="primary">LOC108738747</name>
</gene>
<keyword evidence="12" id="KW-1185">Reference proteome</keyword>
<dbReference type="KEGG" id="apln:108738747"/>
<dbReference type="Pfam" id="PF00270">
    <property type="entry name" value="DEAD"/>
    <property type="match status" value="1"/>
</dbReference>
<sequence length="645" mass="73927">MDLFVINRHQETEFEENEVLNKNEKMQQVLKKIERNKKIRAKQKESKKLNTEEKLRAIQKTTENRKRRRCQRQIHEAVVNSQKELCEPKEVIERVDDIEQGKVSLEEPKNKKEKGSNDVSEIAGFTILGDTEFQKKSKIKRVLPKWLAEPTVISTNLQNLQIKTSSMSELNKKLRRKLKTKGIHFFFPVQAVVIPWLLKEIRNSSIIFPRDICVSAPTGSGKTLAFVLPIIHHLMTYKVKKIRALVILPTQDLALQVYETFKLYSVCTNIYIGLITGKKKFTVEQKQLIEEIEPFGYKTKVDILVCTAGRLVDHLKDTKGLDLKCIEFLVIDEADRVLDSVQNDWLYHLEKHLQSDDDGCHSAKVLNLLTLRGKRPPQKLLFSATLSQDPEKLQKLSLFQPKLFTSVVEKSEAEEKPDEGHSTSTFLGKYTTPNELTEKYIVCSLDLKPLVLYQFIVQENLTKALVFTNSAESAHRLVILLNSMFKGQKKVEEMPLKIDINKKNELTKSFINGVFDILVCTDRLARGIDLPGTECVISYGAPKFIKTYIHRVGRTARAGRSGLAVTLLQENQLSKFKAALSQAEKNNLEEVVINEEKLEELADQYKQALGELKDSVLEEETAELKKMKRKKRPKKMQLQTSAKSK</sequence>
<dbReference type="OrthoDB" id="3370at2759"/>
<keyword evidence="3 6" id="KW-0347">Helicase</keyword>
<comment type="similarity">
    <text evidence="6">Belongs to the DEAD box helicase family.</text>
</comment>
<dbReference type="PROSITE" id="PS51194">
    <property type="entry name" value="HELICASE_CTER"/>
    <property type="match status" value="1"/>
</dbReference>
<dbReference type="GO" id="GO:0005524">
    <property type="term" value="F:ATP binding"/>
    <property type="evidence" value="ECO:0007669"/>
    <property type="project" value="UniProtKB-UniRule"/>
</dbReference>
<dbReference type="SMART" id="SM00487">
    <property type="entry name" value="DEXDc"/>
    <property type="match status" value="1"/>
</dbReference>
<dbReference type="InterPro" id="IPR000629">
    <property type="entry name" value="RNA-helicase_DEAD-box_CS"/>
</dbReference>
<feature type="region of interest" description="Disordered" evidence="9">
    <location>
        <begin position="623"/>
        <end position="645"/>
    </location>
</feature>
<feature type="domain" description="Helicase ATP-binding" evidence="10">
    <location>
        <begin position="203"/>
        <end position="404"/>
    </location>
</feature>
<evidence type="ECO:0000256" key="7">
    <source>
        <dbReference type="RuleBase" id="RU365068"/>
    </source>
</evidence>
<feature type="compositionally biased region" description="Basic residues" evidence="9">
    <location>
        <begin position="626"/>
        <end position="635"/>
    </location>
</feature>
<feature type="coiled-coil region" evidence="8">
    <location>
        <begin position="588"/>
        <end position="618"/>
    </location>
</feature>
<evidence type="ECO:0000256" key="8">
    <source>
        <dbReference type="SAM" id="Coils"/>
    </source>
</evidence>
<evidence type="ECO:0000259" key="11">
    <source>
        <dbReference type="PROSITE" id="PS51194"/>
    </source>
</evidence>
<evidence type="ECO:0000256" key="1">
    <source>
        <dbReference type="ARBA" id="ARBA00022741"/>
    </source>
</evidence>
<feature type="domain" description="Helicase C-terminal" evidence="11">
    <location>
        <begin position="451"/>
        <end position="599"/>
    </location>
</feature>
<dbReference type="PROSITE" id="PS00039">
    <property type="entry name" value="DEAD_ATP_HELICASE"/>
    <property type="match status" value="1"/>
</dbReference>
<evidence type="ECO:0000256" key="6">
    <source>
        <dbReference type="RuleBase" id="RU000492"/>
    </source>
</evidence>
<dbReference type="CDD" id="cd17956">
    <property type="entry name" value="DEADc_DDX51"/>
    <property type="match status" value="1"/>
</dbReference>
<evidence type="ECO:0000313" key="12">
    <source>
        <dbReference type="Proteomes" id="UP000192223"/>
    </source>
</evidence>
<dbReference type="EC" id="3.6.4.13" evidence="7"/>
<dbReference type="InterPro" id="IPR027417">
    <property type="entry name" value="P-loop_NTPase"/>
</dbReference>
<evidence type="ECO:0000256" key="5">
    <source>
        <dbReference type="ARBA" id="ARBA00022884"/>
    </source>
</evidence>
<dbReference type="SMART" id="SM00490">
    <property type="entry name" value="HELICc"/>
    <property type="match status" value="1"/>
</dbReference>
<dbReference type="InterPro" id="IPR014001">
    <property type="entry name" value="Helicase_ATP-bd"/>
</dbReference>
<name>A0A7F5RG27_AGRPL</name>
<dbReference type="Gene3D" id="3.40.50.300">
    <property type="entry name" value="P-loop containing nucleotide triphosphate hydrolases"/>
    <property type="match status" value="2"/>
</dbReference>
<organism evidence="12 13">
    <name type="scientific">Agrilus planipennis</name>
    <name type="common">Emerald ash borer</name>
    <name type="synonym">Agrilus marcopoli</name>
    <dbReference type="NCBI Taxonomy" id="224129"/>
    <lineage>
        <taxon>Eukaryota</taxon>
        <taxon>Metazoa</taxon>
        <taxon>Ecdysozoa</taxon>
        <taxon>Arthropoda</taxon>
        <taxon>Hexapoda</taxon>
        <taxon>Insecta</taxon>
        <taxon>Pterygota</taxon>
        <taxon>Neoptera</taxon>
        <taxon>Endopterygota</taxon>
        <taxon>Coleoptera</taxon>
        <taxon>Polyphaga</taxon>
        <taxon>Elateriformia</taxon>
        <taxon>Buprestoidea</taxon>
        <taxon>Buprestidae</taxon>
        <taxon>Agrilinae</taxon>
        <taxon>Agrilus</taxon>
    </lineage>
</organism>
<proteinExistence type="inferred from homology"/>
<evidence type="ECO:0000313" key="13">
    <source>
        <dbReference type="RefSeq" id="XP_025834942.1"/>
    </source>
</evidence>
<dbReference type="InterPro" id="IPR001650">
    <property type="entry name" value="Helicase_C-like"/>
</dbReference>
<reference evidence="13" key="1">
    <citation type="submission" date="2025-08" db="UniProtKB">
        <authorList>
            <consortium name="RefSeq"/>
        </authorList>
    </citation>
    <scope>IDENTIFICATION</scope>
    <source>
        <tissue evidence="13">Entire body</tissue>
    </source>
</reference>
<dbReference type="Proteomes" id="UP000192223">
    <property type="component" value="Unplaced"/>
</dbReference>
<dbReference type="RefSeq" id="XP_025834942.1">
    <property type="nucleotide sequence ID" value="XM_025979157.1"/>
</dbReference>
<comment type="function">
    <text evidence="7">RNA helicase.</text>
</comment>
<dbReference type="GeneID" id="108738747"/>
<dbReference type="Pfam" id="PF00271">
    <property type="entry name" value="Helicase_C"/>
    <property type="match status" value="1"/>
</dbReference>
<dbReference type="GO" id="GO:0016787">
    <property type="term" value="F:hydrolase activity"/>
    <property type="evidence" value="ECO:0007669"/>
    <property type="project" value="UniProtKB-KW"/>
</dbReference>
<keyword evidence="5 7" id="KW-0694">RNA-binding</keyword>
<feature type="coiled-coil region" evidence="8">
    <location>
        <begin position="16"/>
        <end position="61"/>
    </location>
</feature>
<accession>A0A7F5RG27</accession>
<evidence type="ECO:0000259" key="10">
    <source>
        <dbReference type="PROSITE" id="PS51192"/>
    </source>
</evidence>
<keyword evidence="2 6" id="KW-0378">Hydrolase</keyword>
<dbReference type="GO" id="GO:0003724">
    <property type="term" value="F:RNA helicase activity"/>
    <property type="evidence" value="ECO:0007669"/>
    <property type="project" value="UniProtKB-EC"/>
</dbReference>
<dbReference type="SUPFAM" id="SSF52540">
    <property type="entry name" value="P-loop containing nucleoside triphosphate hydrolases"/>
    <property type="match status" value="1"/>
</dbReference>
<dbReference type="InterPro" id="IPR011545">
    <property type="entry name" value="DEAD/DEAH_box_helicase_dom"/>
</dbReference>
<dbReference type="PROSITE" id="PS51192">
    <property type="entry name" value="HELICASE_ATP_BIND_1"/>
    <property type="match status" value="1"/>
</dbReference>